<dbReference type="PROSITE" id="PS51352">
    <property type="entry name" value="THIOREDOXIN_2"/>
    <property type="match status" value="1"/>
</dbReference>
<dbReference type="AlphaFoldDB" id="A0A1F6T7K2"/>
<name>A0A1F6T7K2_9PROT</name>
<accession>A0A1F6T7K2</accession>
<dbReference type="EC" id="1.11.1.24" evidence="6"/>
<dbReference type="InterPro" id="IPR050455">
    <property type="entry name" value="Tpx_Peroxidase_subfamily"/>
</dbReference>
<dbReference type="InterPro" id="IPR036249">
    <property type="entry name" value="Thioredoxin-like_sf"/>
</dbReference>
<gene>
    <name evidence="6" type="primary">tpx</name>
    <name evidence="8" type="ORF">A2V91_04525</name>
</gene>
<feature type="domain" description="Thioredoxin" evidence="7">
    <location>
        <begin position="18"/>
        <end position="166"/>
    </location>
</feature>
<evidence type="ECO:0000259" key="7">
    <source>
        <dbReference type="PROSITE" id="PS51352"/>
    </source>
</evidence>
<evidence type="ECO:0000313" key="8">
    <source>
        <dbReference type="EMBL" id="OGI41025.1"/>
    </source>
</evidence>
<dbReference type="Gene3D" id="3.40.30.10">
    <property type="entry name" value="Glutaredoxin"/>
    <property type="match status" value="1"/>
</dbReference>
<keyword evidence="2 6" id="KW-0049">Antioxidant</keyword>
<dbReference type="PROSITE" id="PS01265">
    <property type="entry name" value="TPX"/>
    <property type="match status" value="1"/>
</dbReference>
<organism evidence="8 9">
    <name type="scientific">Candidatus Muproteobacteria bacterium RBG_16_64_10</name>
    <dbReference type="NCBI Taxonomy" id="1817757"/>
    <lineage>
        <taxon>Bacteria</taxon>
        <taxon>Pseudomonadati</taxon>
        <taxon>Pseudomonadota</taxon>
        <taxon>Candidatus Muproteobacteria</taxon>
    </lineage>
</organism>
<dbReference type="InterPro" id="IPR018219">
    <property type="entry name" value="Tpx_CS"/>
</dbReference>
<protein>
    <recommendedName>
        <fullName evidence="6">Thiol peroxidase</fullName>
        <shortName evidence="6">Tpx</shortName>
        <ecNumber evidence="6">1.11.1.24</ecNumber>
    </recommendedName>
    <alternativeName>
        <fullName evidence="6">Peroxiredoxin tpx</fullName>
        <shortName evidence="6">Prx</shortName>
    </alternativeName>
    <alternativeName>
        <fullName evidence="6">Thioredoxin peroxidase</fullName>
    </alternativeName>
    <alternativeName>
        <fullName evidence="6">Thioredoxin-dependent peroxiredoxin</fullName>
    </alternativeName>
</protein>
<dbReference type="Pfam" id="PF08534">
    <property type="entry name" value="Redoxin"/>
    <property type="match status" value="1"/>
</dbReference>
<comment type="subunit">
    <text evidence="6">Homodimer.</text>
</comment>
<dbReference type="GO" id="GO:0008379">
    <property type="term" value="F:thioredoxin peroxidase activity"/>
    <property type="evidence" value="ECO:0007669"/>
    <property type="project" value="UniProtKB-UniRule"/>
</dbReference>
<dbReference type="InterPro" id="IPR002065">
    <property type="entry name" value="TPX"/>
</dbReference>
<dbReference type="PANTHER" id="PTHR43110:SF1">
    <property type="entry name" value="THIOL PEROXIDASE"/>
    <property type="match status" value="1"/>
</dbReference>
<dbReference type="PANTHER" id="PTHR43110">
    <property type="entry name" value="THIOL PEROXIDASE"/>
    <property type="match status" value="1"/>
</dbReference>
<keyword evidence="5 6" id="KW-0676">Redox-active center</keyword>
<keyword evidence="3 6" id="KW-0560">Oxidoreductase</keyword>
<dbReference type="CDD" id="cd03014">
    <property type="entry name" value="PRX_Atyp2cys"/>
    <property type="match status" value="1"/>
</dbReference>
<dbReference type="InterPro" id="IPR013766">
    <property type="entry name" value="Thioredoxin_domain"/>
</dbReference>
<evidence type="ECO:0000256" key="2">
    <source>
        <dbReference type="ARBA" id="ARBA00022862"/>
    </source>
</evidence>
<evidence type="ECO:0000256" key="4">
    <source>
        <dbReference type="ARBA" id="ARBA00023157"/>
    </source>
</evidence>
<keyword evidence="4 6" id="KW-1015">Disulfide bond</keyword>
<comment type="similarity">
    <text evidence="6">Belongs to the peroxiredoxin family. Tpx subfamily.</text>
</comment>
<comment type="miscellaneous">
    <text evidence="6">The active site is a conserved redox-active cysteine residue, the peroxidatic cysteine (C(P)), which makes the nucleophilic attack on the peroxide substrate. The peroxide oxidizes the C(P)-SH to cysteine sulfenic acid (C(P)-SOH), which then reacts with another cysteine residue, the resolving cysteine (C(R)), to form a disulfide bridge. The disulfide is subsequently reduced by an appropriate electron donor to complete the catalytic cycle. In this atypical 2-Cys peroxiredoxin, C(R) is present in the same subunit to form an intramolecular disulfide. The disulfide is subsequently reduced by thioredoxin.</text>
</comment>
<comment type="catalytic activity">
    <reaction evidence="6">
        <text>a hydroperoxide + [thioredoxin]-dithiol = an alcohol + [thioredoxin]-disulfide + H2O</text>
        <dbReference type="Rhea" id="RHEA:62620"/>
        <dbReference type="Rhea" id="RHEA-COMP:10698"/>
        <dbReference type="Rhea" id="RHEA-COMP:10700"/>
        <dbReference type="ChEBI" id="CHEBI:15377"/>
        <dbReference type="ChEBI" id="CHEBI:29950"/>
        <dbReference type="ChEBI" id="CHEBI:30879"/>
        <dbReference type="ChEBI" id="CHEBI:35924"/>
        <dbReference type="ChEBI" id="CHEBI:50058"/>
        <dbReference type="EC" id="1.11.1.24"/>
    </reaction>
</comment>
<dbReference type="NCBIfam" id="NF001808">
    <property type="entry name" value="PRK00522.1"/>
    <property type="match status" value="1"/>
</dbReference>
<evidence type="ECO:0000256" key="5">
    <source>
        <dbReference type="ARBA" id="ARBA00023284"/>
    </source>
</evidence>
<feature type="disulfide bond" description="Redox-active" evidence="6">
    <location>
        <begin position="60"/>
        <end position="94"/>
    </location>
</feature>
<evidence type="ECO:0000256" key="3">
    <source>
        <dbReference type="ARBA" id="ARBA00023002"/>
    </source>
</evidence>
<reference evidence="8 9" key="1">
    <citation type="journal article" date="2016" name="Nat. Commun.">
        <title>Thousands of microbial genomes shed light on interconnected biogeochemical processes in an aquifer system.</title>
        <authorList>
            <person name="Anantharaman K."/>
            <person name="Brown C.T."/>
            <person name="Hug L.A."/>
            <person name="Sharon I."/>
            <person name="Castelle C.J."/>
            <person name="Probst A.J."/>
            <person name="Thomas B.C."/>
            <person name="Singh A."/>
            <person name="Wilkins M.J."/>
            <person name="Karaoz U."/>
            <person name="Brodie E.L."/>
            <person name="Williams K.H."/>
            <person name="Hubbard S.S."/>
            <person name="Banfield J.F."/>
        </authorList>
    </citation>
    <scope>NUCLEOTIDE SEQUENCE [LARGE SCALE GENOMIC DNA]</scope>
</reference>
<dbReference type="HAMAP" id="MF_00269">
    <property type="entry name" value="Tpx"/>
    <property type="match status" value="1"/>
</dbReference>
<dbReference type="InterPro" id="IPR013740">
    <property type="entry name" value="Redoxin"/>
</dbReference>
<comment type="function">
    <text evidence="6">Thiol-specific peroxidase that catalyzes the reduction of hydrogen peroxide and organic hydroperoxides to water and alcohols, respectively. Plays a role in cell protection against oxidative stress by detoxifying peroxides.</text>
</comment>
<keyword evidence="1 6" id="KW-0575">Peroxidase</keyword>
<evidence type="ECO:0000256" key="1">
    <source>
        <dbReference type="ARBA" id="ARBA00022559"/>
    </source>
</evidence>
<evidence type="ECO:0000313" key="9">
    <source>
        <dbReference type="Proteomes" id="UP000179334"/>
    </source>
</evidence>
<evidence type="ECO:0000256" key="6">
    <source>
        <dbReference type="HAMAP-Rule" id="MF_00269"/>
    </source>
</evidence>
<proteinExistence type="inferred from homology"/>
<comment type="caution">
    <text evidence="8">The sequence shown here is derived from an EMBL/GenBank/DDBJ whole genome shotgun (WGS) entry which is preliminary data.</text>
</comment>
<sequence>MAQIKLRGTPINTNGDLPKVGSKAPDFHLTAADLSDVTLATYKGKKKLLNIVPSLDTPTCALSTKKFNEHAAKYGNAVMLIVSADLPFAQKRFCTAEHTDRVVTVSMMRDKNFAKDYGVLIQDGPLKGITARAVVVIDESDVVKHVELVPEIAQEPNYDAALAALK</sequence>
<dbReference type="Proteomes" id="UP000179334">
    <property type="component" value="Unassembled WGS sequence"/>
</dbReference>
<dbReference type="SUPFAM" id="SSF52833">
    <property type="entry name" value="Thioredoxin-like"/>
    <property type="match status" value="1"/>
</dbReference>
<feature type="active site" description="Cysteine sulfenic acid (-SOH) intermediate" evidence="6">
    <location>
        <position position="60"/>
    </location>
</feature>
<dbReference type="EMBL" id="MFSR01000007">
    <property type="protein sequence ID" value="OGI41025.1"/>
    <property type="molecule type" value="Genomic_DNA"/>
</dbReference>